<feature type="domain" description="PH" evidence="6">
    <location>
        <begin position="461"/>
        <end position="574"/>
    </location>
</feature>
<dbReference type="InterPro" id="IPR001849">
    <property type="entry name" value="PH_domain"/>
</dbReference>
<evidence type="ECO:0000313" key="9">
    <source>
        <dbReference type="Proteomes" id="UP000887566"/>
    </source>
</evidence>
<feature type="compositionally biased region" description="Polar residues" evidence="4">
    <location>
        <begin position="377"/>
        <end position="393"/>
    </location>
</feature>
<dbReference type="InterPro" id="IPR000198">
    <property type="entry name" value="RhoGAP_dom"/>
</dbReference>
<dbReference type="InterPro" id="IPR001452">
    <property type="entry name" value="SH3_domain"/>
</dbReference>
<dbReference type="Pfam" id="PF00620">
    <property type="entry name" value="RhoGAP"/>
    <property type="match status" value="1"/>
</dbReference>
<dbReference type="GO" id="GO:0007165">
    <property type="term" value="P:signal transduction"/>
    <property type="evidence" value="ECO:0007669"/>
    <property type="project" value="InterPro"/>
</dbReference>
<dbReference type="InterPro" id="IPR008936">
    <property type="entry name" value="Rho_GTPase_activation_prot"/>
</dbReference>
<dbReference type="AlphaFoldDB" id="A0A914V2S2"/>
<evidence type="ECO:0000256" key="4">
    <source>
        <dbReference type="SAM" id="MobiDB-lite"/>
    </source>
</evidence>
<dbReference type="Gene3D" id="1.10.555.10">
    <property type="entry name" value="Rho GTPase activation protein"/>
    <property type="match status" value="1"/>
</dbReference>
<feature type="region of interest" description="Disordered" evidence="4">
    <location>
        <begin position="341"/>
        <end position="393"/>
    </location>
</feature>
<dbReference type="CDD" id="cd00201">
    <property type="entry name" value="WW"/>
    <property type="match status" value="1"/>
</dbReference>
<dbReference type="SUPFAM" id="SSF50044">
    <property type="entry name" value="SH3-domain"/>
    <property type="match status" value="1"/>
</dbReference>
<feature type="compositionally biased region" description="Polar residues" evidence="4">
    <location>
        <begin position="112"/>
        <end position="127"/>
    </location>
</feature>
<dbReference type="Gene3D" id="2.20.70.10">
    <property type="match status" value="1"/>
</dbReference>
<keyword evidence="1 3" id="KW-0728">SH3 domain</keyword>
<dbReference type="PROSITE" id="PS50002">
    <property type="entry name" value="SH3"/>
    <property type="match status" value="1"/>
</dbReference>
<dbReference type="GO" id="GO:0005096">
    <property type="term" value="F:GTPase activator activity"/>
    <property type="evidence" value="ECO:0007669"/>
    <property type="project" value="UniProtKB-KW"/>
</dbReference>
<feature type="region of interest" description="Disordered" evidence="4">
    <location>
        <begin position="70"/>
        <end position="92"/>
    </location>
</feature>
<sequence length="937" mass="103542">MAQPTVEVLYDFESKTAKGHAINVQAGERYSLIDVNGGDDWCLVGRLSDDTSQFLLPKSYVRGVVERAPDSPVSTFRPTQRHSVTPDMEGRTRQSAMLPPDAIYNVMSSPSSAVSNAQRRIQPSPSRKSPGFKLADPKRISNSIPGDLNFVHNITELAAAQEIDEKLRLRRDDEEERKPLTAVPRMSLAANGLNGIDVDTLKASDSSSGVHRASSFSPSTSPSRRMLDSRLRVPIKPDAHDIVQASTVEPSSHHYQNVQELENAAAERPPAPDVSDEPVRVLNDGWVEYSLNGRPYFFHPHTGLSQWKPPRLMATPAEVAAMLSNSGDELDVSTYSTVDDLQHSQISDRRSISQSPTLMDNYPPPPLEPAPLPPHEISQSPPKESSFATMTDSVDSGLGRTSLSLRNHAYGMRLPGATAMDGNYDAYMCSEDLANFIGSDMGPGSMYARNFSMQNPFQQQKTIKNGLLEKCKTAEAGHKLKKKEWTSCFVFLTSAHMIFYKDEKSAEKFGKHYPAPQGVCDLRGARLSWVDKERDKRRKHVFQLELIDGTSYLFSTVNSQDINGWFHALRQVIAKLPLPDFYPTPAVVLEQEHVRRGSLIGRSSSSLTASSSGLGRLRIDSTGGGAATLAAADKQAKKGKRRSAFVGNGPPPPFDDDPLMAISASGGDAAQSRDTIIERLRRFFRSRPTIESLKEKGIYKPEPVFGSTLLEISQRERGAVPKFVRVVTEVIEAKGLDVDGLYRVSGNLSAIQKIRCQVDQDKYNGLIGEDDVHVLTGALKLFFRELQEPIFPYLMTKDFLNAIRLQNPKQRFKAFEDLLGKMPRCHQETLHMLLKHLARVASHSGQNRMQMHNLAIVFGPTLFSNGAADKPIDKGAKDKSKSTKRSSAGKVAVTAAPPPPSAEAVQSNSHLAFNMIMQGQIVEYLLKEQDKFNLFHS</sequence>
<feature type="domain" description="SH3" evidence="5">
    <location>
        <begin position="1"/>
        <end position="66"/>
    </location>
</feature>
<name>A0A914V2S2_9BILA</name>
<feature type="region of interest" description="Disordered" evidence="4">
    <location>
        <begin position="869"/>
        <end position="903"/>
    </location>
</feature>
<evidence type="ECO:0000256" key="3">
    <source>
        <dbReference type="PROSITE-ProRule" id="PRU00192"/>
    </source>
</evidence>
<dbReference type="PANTHER" id="PTHR23176">
    <property type="entry name" value="RHO/RAC/CDC GTPASE-ACTIVATING PROTEIN"/>
    <property type="match status" value="1"/>
</dbReference>
<dbReference type="SUPFAM" id="SSF51045">
    <property type="entry name" value="WW domain"/>
    <property type="match status" value="1"/>
</dbReference>
<feature type="compositionally biased region" description="Basic and acidic residues" evidence="4">
    <location>
        <begin position="341"/>
        <end position="351"/>
    </location>
</feature>
<evidence type="ECO:0000259" key="6">
    <source>
        <dbReference type="PROSITE" id="PS50003"/>
    </source>
</evidence>
<evidence type="ECO:0000256" key="2">
    <source>
        <dbReference type="ARBA" id="ARBA00022468"/>
    </source>
</evidence>
<dbReference type="PROSITE" id="PS01159">
    <property type="entry name" value="WW_DOMAIN_1"/>
    <property type="match status" value="1"/>
</dbReference>
<reference evidence="10" key="1">
    <citation type="submission" date="2022-11" db="UniProtKB">
        <authorList>
            <consortium name="WormBaseParasite"/>
        </authorList>
    </citation>
    <scope>IDENTIFICATION</scope>
</reference>
<dbReference type="SUPFAM" id="SSF50729">
    <property type="entry name" value="PH domain-like"/>
    <property type="match status" value="1"/>
</dbReference>
<evidence type="ECO:0000259" key="8">
    <source>
        <dbReference type="PROSITE" id="PS50238"/>
    </source>
</evidence>
<feature type="compositionally biased region" description="Basic and acidic residues" evidence="4">
    <location>
        <begin position="870"/>
        <end position="881"/>
    </location>
</feature>
<proteinExistence type="predicted"/>
<dbReference type="Pfam" id="PF00169">
    <property type="entry name" value="PH"/>
    <property type="match status" value="1"/>
</dbReference>
<feature type="domain" description="Rho-GAP" evidence="8">
    <location>
        <begin position="707"/>
        <end position="933"/>
    </location>
</feature>
<dbReference type="SMART" id="SM00456">
    <property type="entry name" value="WW"/>
    <property type="match status" value="1"/>
</dbReference>
<dbReference type="PROSITE" id="PS50003">
    <property type="entry name" value="PH_DOMAIN"/>
    <property type="match status" value="1"/>
</dbReference>
<dbReference type="SMART" id="SM00233">
    <property type="entry name" value="PH"/>
    <property type="match status" value="1"/>
</dbReference>
<dbReference type="InterPro" id="IPR001202">
    <property type="entry name" value="WW_dom"/>
</dbReference>
<feature type="compositionally biased region" description="Low complexity" evidence="4">
    <location>
        <begin position="214"/>
        <end position="223"/>
    </location>
</feature>
<dbReference type="CDD" id="cd13233">
    <property type="entry name" value="PH_ARHGAP9-like"/>
    <property type="match status" value="1"/>
</dbReference>
<evidence type="ECO:0000259" key="5">
    <source>
        <dbReference type="PROSITE" id="PS50002"/>
    </source>
</evidence>
<dbReference type="InterPro" id="IPR036020">
    <property type="entry name" value="WW_dom_sf"/>
</dbReference>
<feature type="compositionally biased region" description="Pro residues" evidence="4">
    <location>
        <begin position="362"/>
        <end position="374"/>
    </location>
</feature>
<protein>
    <submittedName>
        <fullName evidence="10">Uncharacterized protein</fullName>
    </submittedName>
</protein>
<dbReference type="WBParaSite" id="PSAMB.scaffold147size72779.g2610.t1">
    <property type="protein sequence ID" value="PSAMB.scaffold147size72779.g2610.t1"/>
    <property type="gene ID" value="PSAMB.scaffold147size72779.g2610"/>
</dbReference>
<feature type="region of interest" description="Disordered" evidence="4">
    <location>
        <begin position="203"/>
        <end position="226"/>
    </location>
</feature>
<feature type="compositionally biased region" description="Polar residues" evidence="4">
    <location>
        <begin position="72"/>
        <end position="83"/>
    </location>
</feature>
<keyword evidence="9" id="KW-1185">Reference proteome</keyword>
<dbReference type="InterPro" id="IPR036028">
    <property type="entry name" value="SH3-like_dom_sf"/>
</dbReference>
<dbReference type="SMART" id="SM00324">
    <property type="entry name" value="RhoGAP"/>
    <property type="match status" value="1"/>
</dbReference>
<evidence type="ECO:0000256" key="1">
    <source>
        <dbReference type="ARBA" id="ARBA00022443"/>
    </source>
</evidence>
<organism evidence="9 10">
    <name type="scientific">Plectus sambesii</name>
    <dbReference type="NCBI Taxonomy" id="2011161"/>
    <lineage>
        <taxon>Eukaryota</taxon>
        <taxon>Metazoa</taxon>
        <taxon>Ecdysozoa</taxon>
        <taxon>Nematoda</taxon>
        <taxon>Chromadorea</taxon>
        <taxon>Plectida</taxon>
        <taxon>Plectina</taxon>
        <taxon>Plectoidea</taxon>
        <taxon>Plectidae</taxon>
        <taxon>Plectus</taxon>
    </lineage>
</organism>
<dbReference type="PROSITE" id="PS50020">
    <property type="entry name" value="WW_DOMAIN_2"/>
    <property type="match status" value="1"/>
</dbReference>
<keyword evidence="2" id="KW-0343">GTPase activation</keyword>
<evidence type="ECO:0000313" key="10">
    <source>
        <dbReference type="WBParaSite" id="PSAMB.scaffold147size72779.g2610.t1"/>
    </source>
</evidence>
<feature type="domain" description="WW" evidence="7">
    <location>
        <begin position="280"/>
        <end position="312"/>
    </location>
</feature>
<dbReference type="PANTHER" id="PTHR23176:SF129">
    <property type="entry name" value="RHO GTPASE ACTIVATING PROTEIN AT 16F, ISOFORM E-RELATED"/>
    <property type="match status" value="1"/>
</dbReference>
<dbReference type="InterPro" id="IPR050729">
    <property type="entry name" value="Rho-GAP"/>
</dbReference>
<evidence type="ECO:0000259" key="7">
    <source>
        <dbReference type="PROSITE" id="PS50020"/>
    </source>
</evidence>
<dbReference type="SUPFAM" id="SSF48350">
    <property type="entry name" value="GTPase activation domain, GAP"/>
    <property type="match status" value="1"/>
</dbReference>
<dbReference type="Gene3D" id="2.30.29.30">
    <property type="entry name" value="Pleckstrin-homology domain (PH domain)/Phosphotyrosine-binding domain (PTB)"/>
    <property type="match status" value="1"/>
</dbReference>
<dbReference type="Proteomes" id="UP000887566">
    <property type="component" value="Unplaced"/>
</dbReference>
<dbReference type="InterPro" id="IPR011993">
    <property type="entry name" value="PH-like_dom_sf"/>
</dbReference>
<dbReference type="Pfam" id="PF00397">
    <property type="entry name" value="WW"/>
    <property type="match status" value="1"/>
</dbReference>
<accession>A0A914V2S2</accession>
<dbReference type="PROSITE" id="PS50238">
    <property type="entry name" value="RHOGAP"/>
    <property type="match status" value="1"/>
</dbReference>
<dbReference type="GO" id="GO:0005737">
    <property type="term" value="C:cytoplasm"/>
    <property type="evidence" value="ECO:0007669"/>
    <property type="project" value="TreeGrafter"/>
</dbReference>
<feature type="region of interest" description="Disordered" evidence="4">
    <location>
        <begin position="112"/>
        <end position="136"/>
    </location>
</feature>